<proteinExistence type="predicted"/>
<feature type="region of interest" description="Disordered" evidence="1">
    <location>
        <begin position="75"/>
        <end position="101"/>
    </location>
</feature>
<feature type="signal peptide" evidence="2">
    <location>
        <begin position="1"/>
        <end position="23"/>
    </location>
</feature>
<feature type="compositionally biased region" description="Basic and acidic residues" evidence="1">
    <location>
        <begin position="81"/>
        <end position="91"/>
    </location>
</feature>
<dbReference type="WBParaSite" id="L893_g21406.t1">
    <property type="protein sequence ID" value="L893_g21406.t1"/>
    <property type="gene ID" value="L893_g21406"/>
</dbReference>
<accession>A0A1I7Z0N5</accession>
<protein>
    <submittedName>
        <fullName evidence="4">Uncharacterized protein</fullName>
    </submittedName>
</protein>
<feature type="chain" id="PRO_5009312823" evidence="2">
    <location>
        <begin position="24"/>
        <end position="101"/>
    </location>
</feature>
<reference evidence="4" key="1">
    <citation type="submission" date="2016-11" db="UniProtKB">
        <authorList>
            <consortium name="WormBaseParasite"/>
        </authorList>
    </citation>
    <scope>IDENTIFICATION</scope>
</reference>
<dbReference type="AlphaFoldDB" id="A0A1I7Z0N5"/>
<name>A0A1I7Z0N5_9BILA</name>
<evidence type="ECO:0000256" key="1">
    <source>
        <dbReference type="SAM" id="MobiDB-lite"/>
    </source>
</evidence>
<dbReference type="Proteomes" id="UP000095287">
    <property type="component" value="Unplaced"/>
</dbReference>
<keyword evidence="2" id="KW-0732">Signal</keyword>
<evidence type="ECO:0000313" key="4">
    <source>
        <dbReference type="WBParaSite" id="L893_g21406.t1"/>
    </source>
</evidence>
<organism evidence="3 4">
    <name type="scientific">Steinernema glaseri</name>
    <dbReference type="NCBI Taxonomy" id="37863"/>
    <lineage>
        <taxon>Eukaryota</taxon>
        <taxon>Metazoa</taxon>
        <taxon>Ecdysozoa</taxon>
        <taxon>Nematoda</taxon>
        <taxon>Chromadorea</taxon>
        <taxon>Rhabditida</taxon>
        <taxon>Tylenchina</taxon>
        <taxon>Panagrolaimomorpha</taxon>
        <taxon>Strongyloidoidea</taxon>
        <taxon>Steinernematidae</taxon>
        <taxon>Steinernema</taxon>
    </lineage>
</organism>
<sequence>MSNTVFAVIFSCFFLALLGASNARSLSDYELRTLVEQFNDEFGNPELLYAMGPQQQKRSYQHIWRNLQMQMPIYSGSASQRDSKRANELNRARSTNLYRLG</sequence>
<feature type="compositionally biased region" description="Polar residues" evidence="1">
    <location>
        <begin position="92"/>
        <end position="101"/>
    </location>
</feature>
<evidence type="ECO:0000256" key="2">
    <source>
        <dbReference type="SAM" id="SignalP"/>
    </source>
</evidence>
<keyword evidence="3" id="KW-1185">Reference proteome</keyword>
<evidence type="ECO:0000313" key="3">
    <source>
        <dbReference type="Proteomes" id="UP000095287"/>
    </source>
</evidence>